<organism evidence="1 2">
    <name type="scientific">Panacagrimonas perspica</name>
    <dbReference type="NCBI Taxonomy" id="381431"/>
    <lineage>
        <taxon>Bacteria</taxon>
        <taxon>Pseudomonadati</taxon>
        <taxon>Pseudomonadota</taxon>
        <taxon>Gammaproteobacteria</taxon>
        <taxon>Nevskiales</taxon>
        <taxon>Nevskiaceae</taxon>
        <taxon>Panacagrimonas</taxon>
    </lineage>
</organism>
<accession>A0A4R7PFD4</accession>
<dbReference type="RefSeq" id="WP_133881315.1">
    <property type="nucleotide sequence ID" value="NZ_MWIN01000036.1"/>
</dbReference>
<reference evidence="1 2" key="1">
    <citation type="submission" date="2019-03" db="EMBL/GenBank/DDBJ databases">
        <title>Genomic Encyclopedia of Type Strains, Phase IV (KMG-IV): sequencing the most valuable type-strain genomes for metagenomic binning, comparative biology and taxonomic classification.</title>
        <authorList>
            <person name="Goeker M."/>
        </authorList>
    </citation>
    <scope>NUCLEOTIDE SEQUENCE [LARGE SCALE GENOMIC DNA]</scope>
    <source>
        <strain evidence="1 2">DSM 26377</strain>
    </source>
</reference>
<protein>
    <submittedName>
        <fullName evidence="1">Uncharacterized protein</fullName>
    </submittedName>
</protein>
<dbReference type="Proteomes" id="UP000295341">
    <property type="component" value="Unassembled WGS sequence"/>
</dbReference>
<evidence type="ECO:0000313" key="2">
    <source>
        <dbReference type="Proteomes" id="UP000295341"/>
    </source>
</evidence>
<evidence type="ECO:0000313" key="1">
    <source>
        <dbReference type="EMBL" id="TDU32837.1"/>
    </source>
</evidence>
<dbReference type="AlphaFoldDB" id="A0A4R7PFD4"/>
<gene>
    <name evidence="1" type="ORF">DFR24_2245</name>
</gene>
<comment type="caution">
    <text evidence="1">The sequence shown here is derived from an EMBL/GenBank/DDBJ whole genome shotgun (WGS) entry which is preliminary data.</text>
</comment>
<dbReference type="EMBL" id="SOBT01000008">
    <property type="protein sequence ID" value="TDU32837.1"/>
    <property type="molecule type" value="Genomic_DNA"/>
</dbReference>
<keyword evidence="2" id="KW-1185">Reference proteome</keyword>
<name>A0A4R7PFD4_9GAMM</name>
<sequence length="109" mass="11797">MLIERGLSLEDGQVSKVPIEVLLPTVIANGAREIYCVHSTAAWATSVREAKVPNPGVLLLFEGIPVPDVKLVDGVHVCTWSSSIRVEEFDVDFLLGMLRALNPRAGGMN</sequence>
<proteinExistence type="predicted"/>